<dbReference type="RefSeq" id="WP_091660856.1">
    <property type="nucleotide sequence ID" value="NZ_FONT01000003.1"/>
</dbReference>
<dbReference type="EMBL" id="FONT01000003">
    <property type="protein sequence ID" value="SFE75264.1"/>
    <property type="molecule type" value="Genomic_DNA"/>
</dbReference>
<evidence type="ECO:0000313" key="3">
    <source>
        <dbReference type="Proteomes" id="UP000199516"/>
    </source>
</evidence>
<keyword evidence="3" id="KW-1185">Reference proteome</keyword>
<evidence type="ECO:0000259" key="1">
    <source>
        <dbReference type="Pfam" id="PF01863"/>
    </source>
</evidence>
<dbReference type="Pfam" id="PF01863">
    <property type="entry name" value="YgjP-like"/>
    <property type="match status" value="1"/>
</dbReference>
<organism evidence="2 3">
    <name type="scientific">Alteribacillus iranensis</name>
    <dbReference type="NCBI Taxonomy" id="930128"/>
    <lineage>
        <taxon>Bacteria</taxon>
        <taxon>Bacillati</taxon>
        <taxon>Bacillota</taxon>
        <taxon>Bacilli</taxon>
        <taxon>Bacillales</taxon>
        <taxon>Bacillaceae</taxon>
        <taxon>Alteribacillus</taxon>
    </lineage>
</organism>
<feature type="domain" description="YgjP-like metallopeptidase" evidence="1">
    <location>
        <begin position="22"/>
        <end position="233"/>
    </location>
</feature>
<dbReference type="STRING" id="930128.SAMN05192532_103395"/>
<sequence>MPTFQFGTTPIDYDLKISSSAKEIKISVDWQDGVCVLKPSHISDNQLQHALQKKAPWILAKWQEINEIEDPAPPKEFVSGEKFPYIGRHYRLKVDTLDSPVKASLRLYRGRFYAQIPTLEEDKKRQTLHQLFKDWYVQHGQTKVEERLELYKERMGVSPSRLLVKDQKMRWGTCTHEGAIYLNWRIMMAPMTVIDYILVHELSHLMYPNHSKEFWACIKTYLPDYEAHKEWLRINGPRLTLQ</sequence>
<protein>
    <recommendedName>
        <fullName evidence="1">YgjP-like metallopeptidase domain-containing protein</fullName>
    </recommendedName>
</protein>
<dbReference type="InterPro" id="IPR053136">
    <property type="entry name" value="UTP_pyrophosphatase-like"/>
</dbReference>
<proteinExistence type="predicted"/>
<reference evidence="2 3" key="1">
    <citation type="submission" date="2016-10" db="EMBL/GenBank/DDBJ databases">
        <authorList>
            <person name="de Groot N.N."/>
        </authorList>
    </citation>
    <scope>NUCLEOTIDE SEQUENCE [LARGE SCALE GENOMIC DNA]</scope>
    <source>
        <strain evidence="2 3">DSM 23995</strain>
    </source>
</reference>
<dbReference type="Proteomes" id="UP000199516">
    <property type="component" value="Unassembled WGS sequence"/>
</dbReference>
<accession>A0A1I2D439</accession>
<dbReference type="Gene3D" id="3.30.2010.10">
    <property type="entry name" value="Metalloproteases ('zincins'), catalytic domain"/>
    <property type="match status" value="1"/>
</dbReference>
<dbReference type="PANTHER" id="PTHR30399:SF1">
    <property type="entry name" value="UTP PYROPHOSPHATASE"/>
    <property type="match status" value="1"/>
</dbReference>
<evidence type="ECO:0000313" key="2">
    <source>
        <dbReference type="EMBL" id="SFE75264.1"/>
    </source>
</evidence>
<dbReference type="CDD" id="cd07344">
    <property type="entry name" value="M48_yhfN_like"/>
    <property type="match status" value="1"/>
</dbReference>
<dbReference type="AlphaFoldDB" id="A0A1I2D439"/>
<name>A0A1I2D439_9BACI</name>
<gene>
    <name evidence="2" type="ORF">SAMN05192532_103395</name>
</gene>
<dbReference type="OrthoDB" id="9811177at2"/>
<dbReference type="InterPro" id="IPR002725">
    <property type="entry name" value="YgjP-like_metallopeptidase"/>
</dbReference>
<dbReference type="PANTHER" id="PTHR30399">
    <property type="entry name" value="UNCHARACTERIZED PROTEIN YGJP"/>
    <property type="match status" value="1"/>
</dbReference>